<keyword evidence="6 14" id="KW-0432">Leucine biosynthesis</keyword>
<feature type="binding site" evidence="14">
    <location>
        <begin position="279"/>
        <end position="291"/>
    </location>
    <ligand>
        <name>NAD(+)</name>
        <dbReference type="ChEBI" id="CHEBI:57540"/>
    </ligand>
</feature>
<feature type="binding site" evidence="14">
    <location>
        <position position="248"/>
    </location>
    <ligand>
        <name>Mg(2+)</name>
        <dbReference type="ChEBI" id="CHEBI:18420"/>
    </ligand>
</feature>
<dbReference type="PROSITE" id="PS00470">
    <property type="entry name" value="IDH_IMDH"/>
    <property type="match status" value="1"/>
</dbReference>
<feature type="binding site" evidence="14">
    <location>
        <position position="244"/>
    </location>
    <ligand>
        <name>Mg(2+)</name>
        <dbReference type="ChEBI" id="CHEBI:18420"/>
    </ligand>
</feature>
<dbReference type="EC" id="1.1.1.85" evidence="14"/>
<comment type="similarity">
    <text evidence="4 14">Belongs to the isocitrate and isopropylmalate dehydrogenases family. LeuB type 1 subfamily.</text>
</comment>
<dbReference type="InterPro" id="IPR019818">
    <property type="entry name" value="IsoCit/isopropylmalate_DH_CS"/>
</dbReference>
<dbReference type="Proteomes" id="UP000563524">
    <property type="component" value="Unassembled WGS sequence"/>
</dbReference>
<evidence type="ECO:0000256" key="1">
    <source>
        <dbReference type="ARBA" id="ARBA00000624"/>
    </source>
</evidence>
<comment type="subunit">
    <text evidence="5 14 15">Homodimer.</text>
</comment>
<feature type="site" description="Important for catalysis" evidence="14">
    <location>
        <position position="143"/>
    </location>
</feature>
<evidence type="ECO:0000256" key="5">
    <source>
        <dbReference type="ARBA" id="ARBA00011738"/>
    </source>
</evidence>
<evidence type="ECO:0000256" key="12">
    <source>
        <dbReference type="ARBA" id="ARBA00023211"/>
    </source>
</evidence>
<dbReference type="UniPathway" id="UPA00048">
    <property type="reaction ID" value="UER00072"/>
</dbReference>
<dbReference type="RefSeq" id="WP_183817052.1">
    <property type="nucleotide sequence ID" value="NZ_JACHOB010000002.1"/>
</dbReference>
<feature type="domain" description="Isopropylmalate dehydrogenase-like" evidence="16">
    <location>
        <begin position="4"/>
        <end position="346"/>
    </location>
</feature>
<keyword evidence="8 14" id="KW-0479">Metal-binding</keyword>
<reference evidence="17 18" key="1">
    <citation type="submission" date="2020-08" db="EMBL/GenBank/DDBJ databases">
        <title>Genomic Encyclopedia of Type Strains, Phase IV (KMG-IV): sequencing the most valuable type-strain genomes for metagenomic binning, comparative biology and taxonomic classification.</title>
        <authorList>
            <person name="Goeker M."/>
        </authorList>
    </citation>
    <scope>NUCLEOTIDE SEQUENCE [LARGE SCALE GENOMIC DNA]</scope>
    <source>
        <strain evidence="17 18">DSM 102850</strain>
    </source>
</reference>
<feature type="binding site" evidence="14">
    <location>
        <position position="220"/>
    </location>
    <ligand>
        <name>Mg(2+)</name>
        <dbReference type="ChEBI" id="CHEBI:18420"/>
    </ligand>
</feature>
<feature type="site" description="Important for catalysis" evidence="14">
    <location>
        <position position="188"/>
    </location>
</feature>
<gene>
    <name evidence="14" type="primary">leuB</name>
    <name evidence="17" type="ORF">GGQ59_001395</name>
</gene>
<organism evidence="17 18">
    <name type="scientific">Parvularcula dongshanensis</name>
    <dbReference type="NCBI Taxonomy" id="1173995"/>
    <lineage>
        <taxon>Bacteria</taxon>
        <taxon>Pseudomonadati</taxon>
        <taxon>Pseudomonadota</taxon>
        <taxon>Alphaproteobacteria</taxon>
        <taxon>Parvularculales</taxon>
        <taxon>Parvularculaceae</taxon>
        <taxon>Parvularcula</taxon>
    </lineage>
</organism>
<evidence type="ECO:0000256" key="6">
    <source>
        <dbReference type="ARBA" id="ARBA00022430"/>
    </source>
</evidence>
<evidence type="ECO:0000259" key="16">
    <source>
        <dbReference type="SMART" id="SM01329"/>
    </source>
</evidence>
<dbReference type="NCBIfam" id="TIGR00169">
    <property type="entry name" value="leuB"/>
    <property type="match status" value="1"/>
</dbReference>
<keyword evidence="13 14" id="KW-0100">Branched-chain amino acid biosynthesis</keyword>
<evidence type="ECO:0000256" key="4">
    <source>
        <dbReference type="ARBA" id="ARBA00008319"/>
    </source>
</evidence>
<comment type="function">
    <text evidence="14 15">Catalyzes the oxidation of 3-carboxy-2-hydroxy-4-methylpentanoate (3-isopropylmalate) to 3-carboxy-4-methyl-2-oxopentanoate. The product decarboxylates to 4-methyl-2 oxopentanoate.</text>
</comment>
<evidence type="ECO:0000313" key="18">
    <source>
        <dbReference type="Proteomes" id="UP000563524"/>
    </source>
</evidence>
<evidence type="ECO:0000256" key="2">
    <source>
        <dbReference type="ARBA" id="ARBA00001936"/>
    </source>
</evidence>
<feature type="binding site" evidence="14">
    <location>
        <position position="108"/>
    </location>
    <ligand>
        <name>substrate</name>
    </ligand>
</feature>
<evidence type="ECO:0000313" key="17">
    <source>
        <dbReference type="EMBL" id="MBB4658881.1"/>
    </source>
</evidence>
<evidence type="ECO:0000256" key="8">
    <source>
        <dbReference type="ARBA" id="ARBA00022723"/>
    </source>
</evidence>
<dbReference type="PANTHER" id="PTHR42979:SF1">
    <property type="entry name" value="3-ISOPROPYLMALATE DEHYDROGENASE"/>
    <property type="match status" value="1"/>
</dbReference>
<dbReference type="Gene3D" id="3.40.718.10">
    <property type="entry name" value="Isopropylmalate Dehydrogenase"/>
    <property type="match status" value="1"/>
</dbReference>
<name>A0A840I3N4_9PROT</name>
<keyword evidence="10 14" id="KW-0560">Oxidoreductase</keyword>
<keyword evidence="18" id="KW-1185">Reference proteome</keyword>
<keyword evidence="12 14" id="KW-0464">Manganese</keyword>
<evidence type="ECO:0000256" key="14">
    <source>
        <dbReference type="HAMAP-Rule" id="MF_01033"/>
    </source>
</evidence>
<evidence type="ECO:0000256" key="15">
    <source>
        <dbReference type="RuleBase" id="RU004445"/>
    </source>
</evidence>
<comment type="catalytic activity">
    <reaction evidence="1 14 15">
        <text>(2R,3S)-3-isopropylmalate + NAD(+) = 4-methyl-2-oxopentanoate + CO2 + NADH</text>
        <dbReference type="Rhea" id="RHEA:32271"/>
        <dbReference type="ChEBI" id="CHEBI:16526"/>
        <dbReference type="ChEBI" id="CHEBI:17865"/>
        <dbReference type="ChEBI" id="CHEBI:35121"/>
        <dbReference type="ChEBI" id="CHEBI:57540"/>
        <dbReference type="ChEBI" id="CHEBI:57945"/>
        <dbReference type="EC" id="1.1.1.85"/>
    </reaction>
</comment>
<comment type="caution">
    <text evidence="17">The sequence shown here is derived from an EMBL/GenBank/DDBJ whole genome shotgun (WGS) entry which is preliminary data.</text>
</comment>
<dbReference type="GO" id="GO:0009098">
    <property type="term" value="P:L-leucine biosynthetic process"/>
    <property type="evidence" value="ECO:0007669"/>
    <property type="project" value="UniProtKB-UniRule"/>
</dbReference>
<sequence length="350" mass="36390">MSLHVTILPGDGIGPEVTEAAERVLAVACEAAGIGLRTDHELFGGAAIDATGDPFPEKTRHACLTCDAVLLGAVGGPRWDEAAKTGGPRPEKGLLALRSAMGLFANLRPSRLFPGMEDASPLRPERVEGTDVLIVRELTGGVYFGEKTEGTEAASDLMPYSRAEVERVVRVAFEAARGRKKHLTSVDKANVLATSRLWRHAVEALAPDYPDVTVDHVLVDAMAMHLTTRPARFDVVVTENLFGDVLSDELSAVVGSIGLAASASLGEPGKPGVYEPIHGSAPDIAGQSAANPAGAILSAAMLLRHSGDAPEAAARIEAAVEAALGQGLRTRDLGGSASTEDFTKAVLAAL</sequence>
<dbReference type="GO" id="GO:0000287">
    <property type="term" value="F:magnesium ion binding"/>
    <property type="evidence" value="ECO:0007669"/>
    <property type="project" value="InterPro"/>
</dbReference>
<evidence type="ECO:0000256" key="13">
    <source>
        <dbReference type="ARBA" id="ARBA00023304"/>
    </source>
</evidence>
<comment type="cofactor">
    <cofactor evidence="2">
        <name>Mn(2+)</name>
        <dbReference type="ChEBI" id="CHEBI:29035"/>
    </cofactor>
</comment>
<dbReference type="InterPro" id="IPR024084">
    <property type="entry name" value="IsoPropMal-DH-like_dom"/>
</dbReference>
<comment type="subcellular location">
    <subcellularLocation>
        <location evidence="14">Cytoplasm</location>
    </subcellularLocation>
</comment>
<comment type="cofactor">
    <cofactor evidence="14 15">
        <name>Mg(2+)</name>
        <dbReference type="ChEBI" id="CHEBI:18420"/>
    </cofactor>
    <cofactor evidence="14 15">
        <name>Mn(2+)</name>
        <dbReference type="ChEBI" id="CHEBI:29035"/>
    </cofactor>
    <text evidence="14 15">Binds 1 Mg(2+) or Mn(2+) ion per subunit.</text>
</comment>
<evidence type="ECO:0000256" key="11">
    <source>
        <dbReference type="ARBA" id="ARBA00023027"/>
    </source>
</evidence>
<dbReference type="GO" id="GO:0005829">
    <property type="term" value="C:cytosol"/>
    <property type="evidence" value="ECO:0007669"/>
    <property type="project" value="TreeGrafter"/>
</dbReference>
<dbReference type="PANTHER" id="PTHR42979">
    <property type="entry name" value="3-ISOPROPYLMALATE DEHYDROGENASE"/>
    <property type="match status" value="1"/>
</dbReference>
<protein>
    <recommendedName>
        <fullName evidence="14">3-isopropylmalate dehydrogenase</fullName>
        <ecNumber evidence="14">1.1.1.85</ecNumber>
    </recommendedName>
    <alternativeName>
        <fullName evidence="14">3-IPM-DH</fullName>
    </alternativeName>
    <alternativeName>
        <fullName evidence="14">Beta-IPM dehydrogenase</fullName>
        <shortName evidence="14">IMDH</shortName>
    </alternativeName>
</protein>
<evidence type="ECO:0000256" key="3">
    <source>
        <dbReference type="ARBA" id="ARBA00004762"/>
    </source>
</evidence>
<dbReference type="SMART" id="SM01329">
    <property type="entry name" value="Iso_dh"/>
    <property type="match status" value="1"/>
</dbReference>
<comment type="caution">
    <text evidence="14">Lacks conserved residue(s) required for the propagation of feature annotation.</text>
</comment>
<evidence type="ECO:0000256" key="10">
    <source>
        <dbReference type="ARBA" id="ARBA00023002"/>
    </source>
</evidence>
<comment type="pathway">
    <text evidence="3 14 15">Amino-acid biosynthesis; L-leucine biosynthesis; L-leucine from 3-methyl-2-oxobutanoate: step 3/4.</text>
</comment>
<dbReference type="GO" id="GO:0051287">
    <property type="term" value="F:NAD binding"/>
    <property type="evidence" value="ECO:0007669"/>
    <property type="project" value="InterPro"/>
</dbReference>
<feature type="binding site" evidence="14">
    <location>
        <position position="220"/>
    </location>
    <ligand>
        <name>substrate</name>
    </ligand>
</feature>
<keyword evidence="7 14" id="KW-0028">Amino-acid biosynthesis</keyword>
<keyword evidence="14" id="KW-0963">Cytoplasm</keyword>
<dbReference type="EMBL" id="JACHOB010000002">
    <property type="protein sequence ID" value="MBB4658881.1"/>
    <property type="molecule type" value="Genomic_DNA"/>
</dbReference>
<keyword evidence="11 14" id="KW-0520">NAD</keyword>
<evidence type="ECO:0000256" key="9">
    <source>
        <dbReference type="ARBA" id="ARBA00022842"/>
    </source>
</evidence>
<proteinExistence type="inferred from homology"/>
<dbReference type="GO" id="GO:0003862">
    <property type="term" value="F:3-isopropylmalate dehydrogenase activity"/>
    <property type="evidence" value="ECO:0007669"/>
    <property type="project" value="UniProtKB-UniRule"/>
</dbReference>
<feature type="binding site" evidence="14">
    <location>
        <position position="136"/>
    </location>
    <ligand>
        <name>substrate</name>
    </ligand>
</feature>
<dbReference type="InterPro" id="IPR004429">
    <property type="entry name" value="Isopropylmalate_DH"/>
</dbReference>
<accession>A0A840I3N4</accession>
<dbReference type="FunFam" id="3.40.718.10:FF:000006">
    <property type="entry name" value="3-isopropylmalate dehydrogenase"/>
    <property type="match status" value="1"/>
</dbReference>
<dbReference type="Pfam" id="PF00180">
    <property type="entry name" value="Iso_dh"/>
    <property type="match status" value="1"/>
</dbReference>
<evidence type="ECO:0000256" key="7">
    <source>
        <dbReference type="ARBA" id="ARBA00022605"/>
    </source>
</evidence>
<dbReference type="HAMAP" id="MF_01033">
    <property type="entry name" value="LeuB_type1"/>
    <property type="match status" value="1"/>
</dbReference>
<dbReference type="AlphaFoldDB" id="A0A840I3N4"/>
<dbReference type="SUPFAM" id="SSF53659">
    <property type="entry name" value="Isocitrate/Isopropylmalate dehydrogenase-like"/>
    <property type="match status" value="1"/>
</dbReference>
<feature type="binding site" evidence="14">
    <location>
        <position position="98"/>
    </location>
    <ligand>
        <name>substrate</name>
    </ligand>
</feature>
<keyword evidence="9 14" id="KW-0460">Magnesium</keyword>